<dbReference type="Proteomes" id="UP000829685">
    <property type="component" value="Unassembled WGS sequence"/>
</dbReference>
<feature type="region of interest" description="Disordered" evidence="1">
    <location>
        <begin position="511"/>
        <end position="548"/>
    </location>
</feature>
<dbReference type="InterPro" id="IPR038921">
    <property type="entry name" value="YOR389W-like"/>
</dbReference>
<evidence type="ECO:0000256" key="1">
    <source>
        <dbReference type="SAM" id="MobiDB-lite"/>
    </source>
</evidence>
<dbReference type="EMBL" id="JAFIMR010000055">
    <property type="protein sequence ID" value="KAI1853885.1"/>
    <property type="molecule type" value="Genomic_DNA"/>
</dbReference>
<sequence>MRLRTWLCCPLAAASLTLAAVEPSAGSDFRPSKELARRRGPEIFNAVHNAMRQWGSSLHHNGMSFFLATVPQGVLFHHGSSSPDPPSQPDWLAYEIEHAENFARGRRGPGGPPGRGPPGDGPDGGPQEVMGSPWHGTEMVDGAEVHGYLHVYETTRPLKFLYIDGMGAGKTSMGTLDSQDYLLRGKSPENGTDSTPRPRRRPDGQPPERPRGGGPMDEQQRARDLCQLCKEWDLQGVVRMEAGFEIIKCDFSDGLQEVQVLQRPDEIPGRPGGFGNLEYFRGVSERYNGIGSSRTAIDYSSMVSAFFFPVNLTNPNPKRQDLPRLRSAEQPQLAEIKSYLESVIHARRDHASRVIDWQDVSDLIVSRYADRVKYMAEAVQDIGAMAREVNFLLTLFVDGSDKGDSLELGISRCSNFYLRSVSPVTEADVLIRTAFETVTREICTTLFRVRSLVVTDPAPDQSSLAASVSVLRALMQSLNWARFKRCPPCGIDEVCVIPMWPMGTVEEYNNPQCSNGTETGERYWDGGPGRPPGDRRPGDGDAPPPSEL</sequence>
<feature type="signal peptide" evidence="2">
    <location>
        <begin position="1"/>
        <end position="19"/>
    </location>
</feature>
<protein>
    <submittedName>
        <fullName evidence="3">Uncharacterized protein</fullName>
    </submittedName>
</protein>
<feature type="compositionally biased region" description="Basic and acidic residues" evidence="1">
    <location>
        <begin position="201"/>
        <end position="211"/>
    </location>
</feature>
<dbReference type="PANTHER" id="PTHR35204">
    <property type="entry name" value="YALI0A21131P"/>
    <property type="match status" value="1"/>
</dbReference>
<gene>
    <name evidence="3" type="ORF">JX265_012570</name>
</gene>
<reference evidence="3" key="1">
    <citation type="submission" date="2021-03" db="EMBL/GenBank/DDBJ databases">
        <title>Revisited historic fungal species revealed as producer of novel bioactive compounds through whole genome sequencing and comparative genomics.</title>
        <authorList>
            <person name="Vignolle G.A."/>
            <person name="Hochenegger N."/>
            <person name="Mach R.L."/>
            <person name="Mach-Aigner A.R."/>
            <person name="Javad Rahimi M."/>
            <person name="Salim K.A."/>
            <person name="Chan C.M."/>
            <person name="Lim L.B.L."/>
            <person name="Cai F."/>
            <person name="Druzhinina I.S."/>
            <person name="U'Ren J.M."/>
            <person name="Derntl C."/>
        </authorList>
    </citation>
    <scope>NUCLEOTIDE SEQUENCE</scope>
    <source>
        <strain evidence="3">TUCIM 5799</strain>
    </source>
</reference>
<keyword evidence="4" id="KW-1185">Reference proteome</keyword>
<keyword evidence="2" id="KW-0732">Signal</keyword>
<dbReference type="OrthoDB" id="10261782at2759"/>
<comment type="caution">
    <text evidence="3">The sequence shown here is derived from an EMBL/GenBank/DDBJ whole genome shotgun (WGS) entry which is preliminary data.</text>
</comment>
<evidence type="ECO:0000256" key="2">
    <source>
        <dbReference type="SAM" id="SignalP"/>
    </source>
</evidence>
<feature type="region of interest" description="Disordered" evidence="1">
    <location>
        <begin position="181"/>
        <end position="220"/>
    </location>
</feature>
<feature type="compositionally biased region" description="Pro residues" evidence="1">
    <location>
        <begin position="110"/>
        <end position="120"/>
    </location>
</feature>
<organism evidence="3 4">
    <name type="scientific">Neoarthrinium moseri</name>
    <dbReference type="NCBI Taxonomy" id="1658444"/>
    <lineage>
        <taxon>Eukaryota</taxon>
        <taxon>Fungi</taxon>
        <taxon>Dikarya</taxon>
        <taxon>Ascomycota</taxon>
        <taxon>Pezizomycotina</taxon>
        <taxon>Sordariomycetes</taxon>
        <taxon>Xylariomycetidae</taxon>
        <taxon>Amphisphaeriales</taxon>
        <taxon>Apiosporaceae</taxon>
        <taxon>Neoarthrinium</taxon>
    </lineage>
</organism>
<feature type="chain" id="PRO_5040327174" evidence="2">
    <location>
        <begin position="20"/>
        <end position="548"/>
    </location>
</feature>
<name>A0A9P9WAK6_9PEZI</name>
<proteinExistence type="predicted"/>
<feature type="region of interest" description="Disordered" evidence="1">
    <location>
        <begin position="103"/>
        <end position="138"/>
    </location>
</feature>
<evidence type="ECO:0000313" key="4">
    <source>
        <dbReference type="Proteomes" id="UP000829685"/>
    </source>
</evidence>
<evidence type="ECO:0000313" key="3">
    <source>
        <dbReference type="EMBL" id="KAI1853885.1"/>
    </source>
</evidence>
<dbReference type="AlphaFoldDB" id="A0A9P9WAK6"/>
<dbReference type="PANTHER" id="PTHR35204:SF1">
    <property type="entry name" value="ENTEROTOXIN"/>
    <property type="match status" value="1"/>
</dbReference>
<accession>A0A9P9WAK6</accession>